<evidence type="ECO:0000313" key="2">
    <source>
        <dbReference type="EMBL" id="KAJ3645506.1"/>
    </source>
</evidence>
<dbReference type="EMBL" id="JALNTZ010000007">
    <property type="protein sequence ID" value="KAJ3645506.1"/>
    <property type="molecule type" value="Genomic_DNA"/>
</dbReference>
<dbReference type="AlphaFoldDB" id="A0AA38HZ87"/>
<proteinExistence type="predicted"/>
<evidence type="ECO:0000313" key="3">
    <source>
        <dbReference type="Proteomes" id="UP001168821"/>
    </source>
</evidence>
<reference evidence="2" key="1">
    <citation type="journal article" date="2023" name="G3 (Bethesda)">
        <title>Whole genome assemblies of Zophobas morio and Tenebrio molitor.</title>
        <authorList>
            <person name="Kaur S."/>
            <person name="Stinson S.A."/>
            <person name="diCenzo G.C."/>
        </authorList>
    </citation>
    <scope>NUCLEOTIDE SEQUENCE</scope>
    <source>
        <strain evidence="2">QUZm001</strain>
    </source>
</reference>
<organism evidence="2 3">
    <name type="scientific">Zophobas morio</name>
    <dbReference type="NCBI Taxonomy" id="2755281"/>
    <lineage>
        <taxon>Eukaryota</taxon>
        <taxon>Metazoa</taxon>
        <taxon>Ecdysozoa</taxon>
        <taxon>Arthropoda</taxon>
        <taxon>Hexapoda</taxon>
        <taxon>Insecta</taxon>
        <taxon>Pterygota</taxon>
        <taxon>Neoptera</taxon>
        <taxon>Endopterygota</taxon>
        <taxon>Coleoptera</taxon>
        <taxon>Polyphaga</taxon>
        <taxon>Cucujiformia</taxon>
        <taxon>Tenebrionidae</taxon>
        <taxon>Zophobas</taxon>
    </lineage>
</organism>
<accession>A0AA38HZ87</accession>
<feature type="chain" id="PRO_5041245631" evidence="1">
    <location>
        <begin position="22"/>
        <end position="258"/>
    </location>
</feature>
<name>A0AA38HZ87_9CUCU</name>
<dbReference type="Proteomes" id="UP001168821">
    <property type="component" value="Unassembled WGS sequence"/>
</dbReference>
<gene>
    <name evidence="2" type="ORF">Zmor_023156</name>
</gene>
<keyword evidence="3" id="KW-1185">Reference proteome</keyword>
<evidence type="ECO:0000256" key="1">
    <source>
        <dbReference type="SAM" id="SignalP"/>
    </source>
</evidence>
<keyword evidence="1" id="KW-0732">Signal</keyword>
<feature type="signal peptide" evidence="1">
    <location>
        <begin position="1"/>
        <end position="21"/>
    </location>
</feature>
<comment type="caution">
    <text evidence="2">The sequence shown here is derived from an EMBL/GenBank/DDBJ whole genome shotgun (WGS) entry which is preliminary data.</text>
</comment>
<sequence>MYNNFYLTLIIQFLIIYNINSQHFEIDITNDTLVTSCINNILKKIYEPETIILMIDTFTRTSLPIVYYNTSKRSFKKISLDPPEIYVITAKEESVTEIFKFVQKIDMFNHKAKVLLRLTTGVNYERVFANLAKRFIYKVVLIDVNDNLVSYDPFNHEEAEPSFIEPKILGSCANIPQNTLFSYGSPLWWRNTTVKTLYSNHYPYLYHEGGELVGETYQLFRLIEEKLQFHPDFEEQQAVLNGTTYIDVLGSSSTYSVF</sequence>
<protein>
    <submittedName>
        <fullName evidence="2">Uncharacterized protein</fullName>
    </submittedName>
</protein>